<dbReference type="EC" id="3.5.1.118" evidence="2"/>
<dbReference type="InterPro" id="IPR026869">
    <property type="entry name" value="EgtC-like"/>
</dbReference>
<dbReference type="HAMAP" id="MF_02036">
    <property type="entry name" value="EgtC"/>
    <property type="match status" value="1"/>
</dbReference>
<keyword evidence="1 2" id="KW-0315">Glutamine amidotransferase</keyword>
<evidence type="ECO:0000256" key="2">
    <source>
        <dbReference type="HAMAP-Rule" id="MF_02036"/>
    </source>
</evidence>
<gene>
    <name evidence="2 4" type="primary">egtC</name>
    <name evidence="4" type="ORF">KV203_14465</name>
</gene>
<dbReference type="PROSITE" id="PS51278">
    <property type="entry name" value="GATASE_TYPE_2"/>
    <property type="match status" value="1"/>
</dbReference>
<proteinExistence type="inferred from homology"/>
<keyword evidence="2" id="KW-0378">Hydrolase</keyword>
<evidence type="ECO:0000256" key="1">
    <source>
        <dbReference type="ARBA" id="ARBA00022962"/>
    </source>
</evidence>
<dbReference type="Pfam" id="PF13230">
    <property type="entry name" value="GATase_4"/>
    <property type="match status" value="1"/>
</dbReference>
<dbReference type="EMBL" id="CP079105">
    <property type="protein sequence ID" value="QXQ13087.1"/>
    <property type="molecule type" value="Genomic_DNA"/>
</dbReference>
<accession>A0ABX8S5I2</accession>
<keyword evidence="5" id="KW-1185">Reference proteome</keyword>
<comment type="pathway">
    <text evidence="2">Amino-acid biosynthesis; ergothioneine biosynthesis.</text>
</comment>
<comment type="catalytic activity">
    <reaction evidence="2">
        <text>gamma-L-glutamyl-hercynylcysteine S-oxide + H2O = S-(hercyn-2-yl)-L-cysteine S-oxide + L-glutamate</text>
        <dbReference type="Rhea" id="RHEA:42684"/>
        <dbReference type="ChEBI" id="CHEBI:15377"/>
        <dbReference type="ChEBI" id="CHEBI:29985"/>
        <dbReference type="ChEBI" id="CHEBI:82703"/>
        <dbReference type="ChEBI" id="CHEBI:82706"/>
        <dbReference type="EC" id="3.5.1.118"/>
    </reaction>
</comment>
<dbReference type="Proteomes" id="UP000887023">
    <property type="component" value="Chromosome"/>
</dbReference>
<dbReference type="NCBIfam" id="TIGR03442">
    <property type="entry name" value="ergothioneine biosynthesis protein EgtC"/>
    <property type="match status" value="1"/>
</dbReference>
<dbReference type="InterPro" id="IPR017808">
    <property type="entry name" value="EgtC"/>
</dbReference>
<dbReference type="InterPro" id="IPR052373">
    <property type="entry name" value="Gamma-glu_amide_hydrolase"/>
</dbReference>
<name>A0ABX8S5I2_9ACTN</name>
<protein>
    <recommendedName>
        <fullName evidence="2">Gamma-glutamyl-hercynylcysteine sulfoxide hydrolase</fullName>
        <ecNumber evidence="2">3.5.1.118</ecNumber>
    </recommendedName>
    <alternativeName>
        <fullName evidence="2">Gamma-glutamyl hercynylcysteine S-oxide hydrolase</fullName>
    </alternativeName>
</protein>
<sequence>MCRHIGYLGPAVPVADLLTRGNHSVMTQAWAPRQMRGGGTVNADGFGVGWWAAHRFSRYRNPMPIWTDPAVTEVLPQISATAVLGAVRSATAGMPVERSACAPFTDGHWAFSHNGVVPDWPGLLRWTAAPTESATDSAAVWALLAAELQRQDPVAAIRAVIRRIIAAAPGARLNLLLGDGTRFWATTWYHSLWSLVDAGTVILASEPYDDDPRWQEIADRRLVTAVPGQVTIDALQEE</sequence>
<dbReference type="InterPro" id="IPR017932">
    <property type="entry name" value="GATase_2_dom"/>
</dbReference>
<dbReference type="Gene3D" id="3.60.20.10">
    <property type="entry name" value="Glutamine Phosphoribosylpyrophosphate, subunit 1, domain 1"/>
    <property type="match status" value="1"/>
</dbReference>
<dbReference type="PANTHER" id="PTHR43187:SF2">
    <property type="entry name" value="GAMMA-GLUTAMYL-HERCYNYLCYSTEINE SULFOXIDE HYDROLASE"/>
    <property type="match status" value="1"/>
</dbReference>
<evidence type="ECO:0000259" key="3">
    <source>
        <dbReference type="PROSITE" id="PS51278"/>
    </source>
</evidence>
<dbReference type="RefSeq" id="WP_066471081.1">
    <property type="nucleotide sequence ID" value="NZ_CBCRUZ010000011.1"/>
</dbReference>
<dbReference type="SUPFAM" id="SSF56235">
    <property type="entry name" value="N-terminal nucleophile aminohydrolases (Ntn hydrolases)"/>
    <property type="match status" value="1"/>
</dbReference>
<evidence type="ECO:0000313" key="4">
    <source>
        <dbReference type="EMBL" id="QXQ13087.1"/>
    </source>
</evidence>
<feature type="domain" description="Glutamine amidotransferase type-2" evidence="3">
    <location>
        <begin position="2"/>
        <end position="238"/>
    </location>
</feature>
<dbReference type="InterPro" id="IPR032889">
    <property type="entry name" value="EgtC_Actinobacteria"/>
</dbReference>
<reference evidence="4" key="1">
    <citation type="submission" date="2021-07" db="EMBL/GenBank/DDBJ databases">
        <title>Candidatus Kaistella beijingensis sp. nov. isolated from a municipal wastewater treatment plant is involved in sludge foaming.</title>
        <authorList>
            <person name="Song Y."/>
            <person name="Liu S.-J."/>
        </authorList>
    </citation>
    <scope>NUCLEOTIDE SEQUENCE</scope>
    <source>
        <strain evidence="4">DSM 43998</strain>
    </source>
</reference>
<dbReference type="InterPro" id="IPR029055">
    <property type="entry name" value="Ntn_hydrolases_N"/>
</dbReference>
<evidence type="ECO:0000313" key="5">
    <source>
        <dbReference type="Proteomes" id="UP000887023"/>
    </source>
</evidence>
<organism evidence="4 5">
    <name type="scientific">Skermania pinensis</name>
    <dbReference type="NCBI Taxonomy" id="39122"/>
    <lineage>
        <taxon>Bacteria</taxon>
        <taxon>Bacillati</taxon>
        <taxon>Actinomycetota</taxon>
        <taxon>Actinomycetes</taxon>
        <taxon>Mycobacteriales</taxon>
        <taxon>Gordoniaceae</taxon>
        <taxon>Skermania</taxon>
    </lineage>
</organism>
<dbReference type="PANTHER" id="PTHR43187">
    <property type="entry name" value="GLUTAMINE AMIDOTRANSFERASE DUG3-RELATED"/>
    <property type="match status" value="1"/>
</dbReference>
<dbReference type="CDD" id="cd01908">
    <property type="entry name" value="YafJ"/>
    <property type="match status" value="1"/>
</dbReference>
<comment type="function">
    <text evidence="2">Catalyzes the hydrolysis of the gamma-glutamyl amide bond of hercynyl-gamma-L-glutamyl-L-cysteine sulfoxide to produce hercynylcysteine sulfoxide, a step in the biosynthesis pathway of ergothioneine.</text>
</comment>